<keyword evidence="1" id="KW-0646">Protease inhibitor</keyword>
<evidence type="ECO:0000259" key="4">
    <source>
        <dbReference type="SMART" id="SM00043"/>
    </source>
</evidence>
<dbReference type="InterPro" id="IPR000010">
    <property type="entry name" value="Cystatin_dom"/>
</dbReference>
<evidence type="ECO:0000313" key="5">
    <source>
        <dbReference type="EMBL" id="KAK9715069.1"/>
    </source>
</evidence>
<evidence type="ECO:0000256" key="1">
    <source>
        <dbReference type="ARBA" id="ARBA00022690"/>
    </source>
</evidence>
<evidence type="ECO:0000313" key="6">
    <source>
        <dbReference type="Proteomes" id="UP001443914"/>
    </source>
</evidence>
<dbReference type="CDD" id="cd00042">
    <property type="entry name" value="CY"/>
    <property type="match status" value="1"/>
</dbReference>
<keyword evidence="6" id="KW-1185">Reference proteome</keyword>
<feature type="domain" description="Cystatin" evidence="4">
    <location>
        <begin position="33"/>
        <end position="125"/>
    </location>
</feature>
<dbReference type="Pfam" id="PF16845">
    <property type="entry name" value="SQAPI"/>
    <property type="match status" value="1"/>
</dbReference>
<dbReference type="EMBL" id="JBDFQZ010000006">
    <property type="protein sequence ID" value="KAK9715069.1"/>
    <property type="molecule type" value="Genomic_DNA"/>
</dbReference>
<proteinExistence type="predicted"/>
<feature type="signal peptide" evidence="3">
    <location>
        <begin position="1"/>
        <end position="24"/>
    </location>
</feature>
<dbReference type="PANTHER" id="PTHR47364:SF2">
    <property type="entry name" value="CYSTEINE PROTEINASE INHIBITOR 5"/>
    <property type="match status" value="1"/>
</dbReference>
<keyword evidence="2" id="KW-0789">Thiol protease inhibitor</keyword>
<comment type="caution">
    <text evidence="5">The sequence shown here is derived from an EMBL/GenBank/DDBJ whole genome shotgun (WGS) entry which is preliminary data.</text>
</comment>
<dbReference type="PANTHER" id="PTHR47364">
    <property type="entry name" value="CYSTEINE PROTEINASE INHIBITOR 5"/>
    <property type="match status" value="1"/>
</dbReference>
<reference evidence="5" key="1">
    <citation type="submission" date="2024-03" db="EMBL/GenBank/DDBJ databases">
        <title>WGS assembly of Saponaria officinalis var. Norfolk2.</title>
        <authorList>
            <person name="Jenkins J."/>
            <person name="Shu S."/>
            <person name="Grimwood J."/>
            <person name="Barry K."/>
            <person name="Goodstein D."/>
            <person name="Schmutz J."/>
            <person name="Leebens-Mack J."/>
            <person name="Osbourn A."/>
        </authorList>
    </citation>
    <scope>NUCLEOTIDE SEQUENCE [LARGE SCALE GENOMIC DNA]</scope>
    <source>
        <strain evidence="5">JIC</strain>
    </source>
</reference>
<name>A0AAW1K9W7_SAPOF</name>
<gene>
    <name evidence="5" type="ORF">RND81_06G141100</name>
</gene>
<dbReference type="SUPFAM" id="SSF54403">
    <property type="entry name" value="Cystatin/monellin"/>
    <property type="match status" value="1"/>
</dbReference>
<dbReference type="SMART" id="SM00043">
    <property type="entry name" value="CY"/>
    <property type="match status" value="1"/>
</dbReference>
<dbReference type="Gene3D" id="3.10.450.10">
    <property type="match status" value="1"/>
</dbReference>
<evidence type="ECO:0000256" key="2">
    <source>
        <dbReference type="ARBA" id="ARBA00022704"/>
    </source>
</evidence>
<accession>A0AAW1K9W7</accession>
<organism evidence="5 6">
    <name type="scientific">Saponaria officinalis</name>
    <name type="common">Common soapwort</name>
    <name type="synonym">Lychnis saponaria</name>
    <dbReference type="NCBI Taxonomy" id="3572"/>
    <lineage>
        <taxon>Eukaryota</taxon>
        <taxon>Viridiplantae</taxon>
        <taxon>Streptophyta</taxon>
        <taxon>Embryophyta</taxon>
        <taxon>Tracheophyta</taxon>
        <taxon>Spermatophyta</taxon>
        <taxon>Magnoliopsida</taxon>
        <taxon>eudicotyledons</taxon>
        <taxon>Gunneridae</taxon>
        <taxon>Pentapetalae</taxon>
        <taxon>Caryophyllales</taxon>
        <taxon>Caryophyllaceae</taxon>
        <taxon>Caryophylleae</taxon>
        <taxon>Saponaria</taxon>
    </lineage>
</organism>
<protein>
    <recommendedName>
        <fullName evidence="4">Cystatin domain-containing protein</fullName>
    </recommendedName>
</protein>
<dbReference type="AlphaFoldDB" id="A0AAW1K9W7"/>
<sequence>MQTHQLYILLSLLLITFTISSTAAATGELPPKPLLGGYTPIKNISDPHVIDVSKFAVKQHNKEDPAHKLRLLNIIKGYSQVVAGTNWKLFFYAKAVHSHGRRLYVAVVFEQPWVHSMNLTYFKPA</sequence>
<evidence type="ECO:0000256" key="3">
    <source>
        <dbReference type="SAM" id="SignalP"/>
    </source>
</evidence>
<feature type="chain" id="PRO_5043901016" description="Cystatin domain-containing protein" evidence="3">
    <location>
        <begin position="25"/>
        <end position="125"/>
    </location>
</feature>
<dbReference type="InterPro" id="IPR046350">
    <property type="entry name" value="Cystatin_sf"/>
</dbReference>
<keyword evidence="3" id="KW-0732">Signal</keyword>
<dbReference type="Proteomes" id="UP001443914">
    <property type="component" value="Unassembled WGS sequence"/>
</dbReference>
<dbReference type="GO" id="GO:0004869">
    <property type="term" value="F:cysteine-type endopeptidase inhibitor activity"/>
    <property type="evidence" value="ECO:0007669"/>
    <property type="project" value="UniProtKB-KW"/>
</dbReference>